<reference evidence="2" key="1">
    <citation type="journal article" date="2016" name="Sci. Rep.">
        <title>Mitogenomes from type specimens, a genotyping tool for morphologically simple species: ten genomes of agar-producing red algae.</title>
        <authorList>
            <person name="Boo G.H."/>
            <person name="Hughey J.R."/>
            <person name="Miller K.A."/>
            <person name="Boo S.M."/>
        </authorList>
    </citation>
    <scope>NUCLEOTIDE SEQUENCE</scope>
</reference>
<feature type="transmembrane region" description="Helical" evidence="1">
    <location>
        <begin position="220"/>
        <end position="240"/>
    </location>
</feature>
<keyword evidence="2" id="KW-0496">Mitochondrion</keyword>
<dbReference type="AlphaFoldDB" id="A0A1D8X7T6"/>
<geneLocation type="mitochondrion" evidence="2"/>
<feature type="transmembrane region" description="Helical" evidence="1">
    <location>
        <begin position="12"/>
        <end position="31"/>
    </location>
</feature>
<dbReference type="GeneID" id="30218877"/>
<gene>
    <name evidence="2" type="primary">secY</name>
</gene>
<feature type="transmembrane region" description="Helical" evidence="1">
    <location>
        <begin position="196"/>
        <end position="214"/>
    </location>
</feature>
<feature type="transmembrane region" description="Helical" evidence="1">
    <location>
        <begin position="163"/>
        <end position="184"/>
    </location>
</feature>
<feature type="transmembrane region" description="Helical" evidence="1">
    <location>
        <begin position="99"/>
        <end position="118"/>
    </location>
</feature>
<organism evidence="2">
    <name type="scientific">Pterocladia mexicana</name>
    <dbReference type="NCBI Taxonomy" id="1911544"/>
    <lineage>
        <taxon>Eukaryota</taxon>
        <taxon>Rhodophyta</taxon>
        <taxon>Florideophyceae</taxon>
        <taxon>Rhodymeniophycidae</taxon>
        <taxon>Gelidiales</taxon>
        <taxon>Pterocladiaceae</taxon>
        <taxon>Pterocladia</taxon>
    </lineage>
</organism>
<sequence>MNWPIYFYTAEFFWRFIYFLFGWLNLNLIIYIKMDSVVFLEILPFFDFGKRFIVLGVTDLIELFWFNCLSLSSLFTYPLFTYHLIFFFKSSWYYYQSKFASSIFFWWALSICSIVFILSHEKILPNVLVFFTQHSRVLNWNQTALVVETQLNTLPYVIWILEFHYLLNFWTLILFYYFIILLLKNNSINNYLFIKSYSKTILFSVLVLIFLVIPPDLIQQLIVIFLLFMFTEILFLFICIRLTNNLKVKINANYSPIT</sequence>
<dbReference type="RefSeq" id="YP_009317621.1">
    <property type="nucleotide sequence ID" value="NC_031842.1"/>
</dbReference>
<dbReference type="EMBL" id="KX427235">
    <property type="protein sequence ID" value="AOX49073.1"/>
    <property type="molecule type" value="Genomic_DNA"/>
</dbReference>
<proteinExistence type="predicted"/>
<feature type="transmembrane region" description="Helical" evidence="1">
    <location>
        <begin position="64"/>
        <end position="87"/>
    </location>
</feature>
<keyword evidence="1" id="KW-0812">Transmembrane</keyword>
<name>A0A1D8X7T6_9FLOR</name>
<evidence type="ECO:0000313" key="2">
    <source>
        <dbReference type="EMBL" id="AOX49073.1"/>
    </source>
</evidence>
<accession>A0A1D8X7T6</accession>
<reference evidence="2" key="2">
    <citation type="submission" date="2016-06" db="EMBL/GenBank/DDBJ databases">
        <authorList>
            <person name="Kjaerup R.B."/>
            <person name="Dalgaard T.S."/>
            <person name="Juul-Madsen H.R."/>
        </authorList>
    </citation>
    <scope>NUCLEOTIDE SEQUENCE</scope>
</reference>
<keyword evidence="1" id="KW-0472">Membrane</keyword>
<evidence type="ECO:0000256" key="1">
    <source>
        <dbReference type="SAM" id="Phobius"/>
    </source>
</evidence>
<protein>
    <submittedName>
        <fullName evidence="2">SecY-independent transporter protein</fullName>
    </submittedName>
</protein>
<keyword evidence="1" id="KW-1133">Transmembrane helix</keyword>